<dbReference type="Pfam" id="PF13456">
    <property type="entry name" value="RVT_3"/>
    <property type="match status" value="1"/>
</dbReference>
<dbReference type="InterPro" id="IPR002156">
    <property type="entry name" value="RNaseH_domain"/>
</dbReference>
<comment type="caution">
    <text evidence="3">The sequence shown here is derived from an EMBL/GenBank/DDBJ whole genome shotgun (WGS) entry which is preliminary data.</text>
</comment>
<dbReference type="STRING" id="4795.A0A225UJ35"/>
<dbReference type="Proteomes" id="UP000198211">
    <property type="component" value="Unassembled WGS sequence"/>
</dbReference>
<keyword evidence="3" id="KW-0548">Nucleotidyltransferase</keyword>
<dbReference type="InterPro" id="IPR041588">
    <property type="entry name" value="Integrase_H2C2"/>
</dbReference>
<dbReference type="Gene3D" id="3.30.420.10">
    <property type="entry name" value="Ribonuclease H-like superfamily/Ribonuclease H"/>
    <property type="match status" value="1"/>
</dbReference>
<dbReference type="GO" id="GO:0003676">
    <property type="term" value="F:nucleic acid binding"/>
    <property type="evidence" value="ECO:0007669"/>
    <property type="project" value="InterPro"/>
</dbReference>
<dbReference type="CDD" id="cd09279">
    <property type="entry name" value="RNase_HI_like"/>
    <property type="match status" value="1"/>
</dbReference>
<proteinExistence type="predicted"/>
<dbReference type="Pfam" id="PF17921">
    <property type="entry name" value="Integrase_H2C2"/>
    <property type="match status" value="1"/>
</dbReference>
<feature type="non-terminal residue" evidence="3">
    <location>
        <position position="1"/>
    </location>
</feature>
<dbReference type="OrthoDB" id="1938096at2759"/>
<evidence type="ECO:0000313" key="3">
    <source>
        <dbReference type="EMBL" id="OWY92998.1"/>
    </source>
</evidence>
<dbReference type="InterPro" id="IPR012337">
    <property type="entry name" value="RNaseH-like_sf"/>
</dbReference>
<gene>
    <name evidence="3" type="ORF">PHMEG_00037760</name>
</gene>
<keyword evidence="3" id="KW-0808">Transferase</keyword>
<dbReference type="AlphaFoldDB" id="A0A225UJ35"/>
<protein>
    <submittedName>
        <fullName evidence="3">Reverse transcriptase</fullName>
    </submittedName>
</protein>
<dbReference type="Gene3D" id="1.10.340.70">
    <property type="match status" value="1"/>
</dbReference>
<dbReference type="EMBL" id="NBNE01016885">
    <property type="protein sequence ID" value="OWY92998.1"/>
    <property type="molecule type" value="Genomic_DNA"/>
</dbReference>
<evidence type="ECO:0000313" key="4">
    <source>
        <dbReference type="Proteomes" id="UP000198211"/>
    </source>
</evidence>
<reference evidence="4" key="1">
    <citation type="submission" date="2017-03" db="EMBL/GenBank/DDBJ databases">
        <title>Phytopthora megakarya and P. palmivora, two closely related causual agents of cacao black pod achieved similar genome size and gene model numbers by different mechanisms.</title>
        <authorList>
            <person name="Ali S."/>
            <person name="Shao J."/>
            <person name="Larry D.J."/>
            <person name="Kronmiller B."/>
            <person name="Shen D."/>
            <person name="Strem M.D."/>
            <person name="Melnick R.L."/>
            <person name="Guiltinan M.J."/>
            <person name="Tyler B.M."/>
            <person name="Meinhardt L.W."/>
            <person name="Bailey B.A."/>
        </authorList>
    </citation>
    <scope>NUCLEOTIDE SEQUENCE [LARGE SCALE GENOMIC DNA]</scope>
    <source>
        <strain evidence="4">zdho120</strain>
    </source>
</reference>
<feature type="domain" description="RNase H type-1" evidence="1">
    <location>
        <begin position="40"/>
        <end position="162"/>
    </location>
</feature>
<dbReference type="SUPFAM" id="SSF53098">
    <property type="entry name" value="Ribonuclease H-like"/>
    <property type="match status" value="1"/>
</dbReference>
<dbReference type="GO" id="GO:0004523">
    <property type="term" value="F:RNA-DNA hybrid ribonuclease activity"/>
    <property type="evidence" value="ECO:0007669"/>
    <property type="project" value="InterPro"/>
</dbReference>
<keyword evidence="4" id="KW-1185">Reference proteome</keyword>
<evidence type="ECO:0000259" key="2">
    <source>
        <dbReference type="Pfam" id="PF17921"/>
    </source>
</evidence>
<organism evidence="3 4">
    <name type="scientific">Phytophthora megakarya</name>
    <dbReference type="NCBI Taxonomy" id="4795"/>
    <lineage>
        <taxon>Eukaryota</taxon>
        <taxon>Sar</taxon>
        <taxon>Stramenopiles</taxon>
        <taxon>Oomycota</taxon>
        <taxon>Peronosporomycetes</taxon>
        <taxon>Peronosporales</taxon>
        <taxon>Peronosporaceae</taxon>
        <taxon>Phytophthora</taxon>
    </lineage>
</organism>
<dbReference type="InterPro" id="IPR036397">
    <property type="entry name" value="RNaseH_sf"/>
</dbReference>
<sequence>PRAKIDDALAEIAPRKEPKRRIQAPIPTVDRDEELWVVRFDGSTRVKRGGGAFSAIVWSLPGWEVVKARSGYLENLTVNEAEYNGLISGLDMLEGLDRRRLVICGDSNLVIRQVRGEIDCKAPGLTLLKRKALDRLRKWNDHELVHVKRDWNGSADSLASAALQRQRGIEVQETPGHQDLRHEEVSKWLDRGSHPNGIKTVSYGKIAADYEVDEQDLLFYCPPTSRSGDDRDRMMRLVVPETLQSDVLHHYHATLEGGHQGVGRTYQRIRDHFHWRGLYRSVQRYVRECVDCETGKGKPVIRGESPGNLRATYPFQIIAMDHIPSLPRQGEH</sequence>
<feature type="domain" description="Integrase zinc-binding" evidence="2">
    <location>
        <begin position="239"/>
        <end position="296"/>
    </location>
</feature>
<accession>A0A225UJ35</accession>
<name>A0A225UJ35_9STRA</name>
<evidence type="ECO:0000259" key="1">
    <source>
        <dbReference type="Pfam" id="PF13456"/>
    </source>
</evidence>
<dbReference type="FunFam" id="1.10.340.70:FF:000001">
    <property type="entry name" value="Retrovirus-related Pol polyprotein from transposon gypsy-like Protein"/>
    <property type="match status" value="1"/>
</dbReference>
<dbReference type="GO" id="GO:0003964">
    <property type="term" value="F:RNA-directed DNA polymerase activity"/>
    <property type="evidence" value="ECO:0007669"/>
    <property type="project" value="UniProtKB-KW"/>
</dbReference>
<dbReference type="PANTHER" id="PTHR46387">
    <property type="entry name" value="POLYNUCLEOTIDYL TRANSFERASE, RIBONUCLEASE H-LIKE SUPERFAMILY PROTEIN"/>
    <property type="match status" value="1"/>
</dbReference>
<keyword evidence="3" id="KW-0695">RNA-directed DNA polymerase</keyword>